<keyword evidence="8 13" id="KW-0653">Protein transport</keyword>
<sequence>MAKDPSKTEKATPRRRQKAREEGQVLKSQDVPIAFSLLAVSILLYFYIPYAYGELQKAFSYTFKVALSPDVDSAVFTLSWIFLLLVLPIFTVLLVTGIFGNVVQFGFIFTLKPLIPKLDNVNPVKGFQRLFSIKTLFETFRNTLKLLVALVVGYFTAKHFLSGFFTLGFISFQEQVVLMVKFTLLLFLIFGLLSIPIAGADFLFRRWEYEENLKMSKEEIKEERKQYEGHPLIKSAIRKRQREIAFKRMMAKVPEADVVITNPTHYAVALKYERGKMEAPQVIAKGVDHVALKIKEIAQEHGVHIEENPELARALYESCEIGDYIPEEFYRVVAKILAKIYRRRKMF</sequence>
<dbReference type="Pfam" id="PF01312">
    <property type="entry name" value="Bac_export_2"/>
    <property type="match status" value="1"/>
</dbReference>
<evidence type="ECO:0000256" key="11">
    <source>
        <dbReference type="ARBA" id="ARBA00023225"/>
    </source>
</evidence>
<dbReference type="InterPro" id="IPR029025">
    <property type="entry name" value="T3SS_substrate_exporter_C"/>
</dbReference>
<evidence type="ECO:0000256" key="14">
    <source>
        <dbReference type="SAM" id="MobiDB-lite"/>
    </source>
</evidence>
<keyword evidence="9 13" id="KW-1133">Transmembrane helix</keyword>
<dbReference type="RefSeq" id="WP_132526774.1">
    <property type="nucleotide sequence ID" value="NZ_SMFV01000004.1"/>
</dbReference>
<dbReference type="AlphaFoldDB" id="A0A4R1GB14"/>
<comment type="caution">
    <text evidence="15">The sequence shown here is derived from an EMBL/GenBank/DDBJ whole genome shotgun (WGS) entry which is preliminary data.</text>
</comment>
<dbReference type="SUPFAM" id="SSF160544">
    <property type="entry name" value="EscU C-terminal domain-like"/>
    <property type="match status" value="1"/>
</dbReference>
<keyword evidence="15" id="KW-0969">Cilium</keyword>
<comment type="function">
    <text evidence="12 13">Required for formation of the rod structure in the basal body of the flagellar apparatus. Together with FliI and FliH, may constitute the export apparatus of flagellin.</text>
</comment>
<dbReference type="Gene3D" id="6.10.250.2080">
    <property type="match status" value="1"/>
</dbReference>
<feature type="transmembrane region" description="Helical" evidence="13">
    <location>
        <begin position="182"/>
        <end position="204"/>
    </location>
</feature>
<dbReference type="Gene3D" id="3.40.1690.10">
    <property type="entry name" value="secretion proteins EscU"/>
    <property type="match status" value="1"/>
</dbReference>
<evidence type="ECO:0000256" key="7">
    <source>
        <dbReference type="ARBA" id="ARBA00022795"/>
    </source>
</evidence>
<keyword evidence="15" id="KW-0282">Flagellum</keyword>
<evidence type="ECO:0000313" key="16">
    <source>
        <dbReference type="Proteomes" id="UP000295777"/>
    </source>
</evidence>
<dbReference type="InterPro" id="IPR006135">
    <property type="entry name" value="T3SS_substrate_exporter"/>
</dbReference>
<name>A0A4R1GB14_9BACT</name>
<keyword evidence="16" id="KW-1185">Reference proteome</keyword>
<keyword evidence="15" id="KW-0966">Cell projection</keyword>
<evidence type="ECO:0000256" key="3">
    <source>
        <dbReference type="ARBA" id="ARBA00021622"/>
    </source>
</evidence>
<keyword evidence="6 13" id="KW-0812">Transmembrane</keyword>
<dbReference type="FunFam" id="3.40.1690.10:FF:000001">
    <property type="entry name" value="Flagellar biosynthetic protein FlhB"/>
    <property type="match status" value="1"/>
</dbReference>
<comment type="similarity">
    <text evidence="2 13">Belongs to the type III secretion exporter family.</text>
</comment>
<organism evidence="15 16">
    <name type="scientific">Phorcysia thermohydrogeniphila</name>
    <dbReference type="NCBI Taxonomy" id="936138"/>
    <lineage>
        <taxon>Bacteria</taxon>
        <taxon>Pseudomonadati</taxon>
        <taxon>Aquificota</taxon>
        <taxon>Aquificia</taxon>
        <taxon>Desulfurobacteriales</taxon>
        <taxon>Desulfurobacteriaceae</taxon>
        <taxon>Phorcysia</taxon>
    </lineage>
</organism>
<protein>
    <recommendedName>
        <fullName evidence="3 13">Flagellar biosynthetic protein FlhB</fullName>
    </recommendedName>
</protein>
<evidence type="ECO:0000256" key="1">
    <source>
        <dbReference type="ARBA" id="ARBA00004651"/>
    </source>
</evidence>
<proteinExistence type="inferred from homology"/>
<dbReference type="GO" id="GO:0044780">
    <property type="term" value="P:bacterial-type flagellum assembly"/>
    <property type="evidence" value="ECO:0007669"/>
    <property type="project" value="InterPro"/>
</dbReference>
<feature type="transmembrane region" description="Helical" evidence="13">
    <location>
        <begin position="73"/>
        <end position="103"/>
    </location>
</feature>
<dbReference type="PRINTS" id="PR00950">
    <property type="entry name" value="TYPE3IMSPROT"/>
</dbReference>
<dbReference type="Proteomes" id="UP000295777">
    <property type="component" value="Unassembled WGS sequence"/>
</dbReference>
<dbReference type="PANTHER" id="PTHR30531:SF12">
    <property type="entry name" value="FLAGELLAR BIOSYNTHETIC PROTEIN FLHB"/>
    <property type="match status" value="1"/>
</dbReference>
<dbReference type="NCBIfam" id="TIGR00328">
    <property type="entry name" value="flhB"/>
    <property type="match status" value="1"/>
</dbReference>
<keyword evidence="10 13" id="KW-0472">Membrane</keyword>
<evidence type="ECO:0000256" key="9">
    <source>
        <dbReference type="ARBA" id="ARBA00022989"/>
    </source>
</evidence>
<keyword evidence="7 13" id="KW-1005">Bacterial flagellum biogenesis</keyword>
<dbReference type="PANTHER" id="PTHR30531">
    <property type="entry name" value="FLAGELLAR BIOSYNTHETIC PROTEIN FLHB"/>
    <property type="match status" value="1"/>
</dbReference>
<evidence type="ECO:0000256" key="5">
    <source>
        <dbReference type="ARBA" id="ARBA00022475"/>
    </source>
</evidence>
<feature type="transmembrane region" description="Helical" evidence="13">
    <location>
        <begin position="33"/>
        <end position="53"/>
    </location>
</feature>
<dbReference type="GO" id="GO:0009306">
    <property type="term" value="P:protein secretion"/>
    <property type="evidence" value="ECO:0007669"/>
    <property type="project" value="InterPro"/>
</dbReference>
<evidence type="ECO:0000256" key="6">
    <source>
        <dbReference type="ARBA" id="ARBA00022692"/>
    </source>
</evidence>
<dbReference type="EMBL" id="SMFV01000004">
    <property type="protein sequence ID" value="TCK03871.1"/>
    <property type="molecule type" value="Genomic_DNA"/>
</dbReference>
<evidence type="ECO:0000256" key="12">
    <source>
        <dbReference type="ARBA" id="ARBA00025078"/>
    </source>
</evidence>
<evidence type="ECO:0000256" key="10">
    <source>
        <dbReference type="ARBA" id="ARBA00023136"/>
    </source>
</evidence>
<keyword evidence="4 13" id="KW-0813">Transport</keyword>
<reference evidence="15 16" key="1">
    <citation type="submission" date="2019-03" db="EMBL/GenBank/DDBJ databases">
        <title>Genomic Encyclopedia of Archaeal and Bacterial Type Strains, Phase II (KMG-II): from individual species to whole genera.</title>
        <authorList>
            <person name="Goeker M."/>
        </authorList>
    </citation>
    <scope>NUCLEOTIDE SEQUENCE [LARGE SCALE GENOMIC DNA]</scope>
    <source>
        <strain evidence="15 16">DSM 24425</strain>
    </source>
</reference>
<keyword evidence="5 13" id="KW-1003">Cell membrane</keyword>
<dbReference type="InterPro" id="IPR006136">
    <property type="entry name" value="FlhB"/>
</dbReference>
<evidence type="ECO:0000256" key="4">
    <source>
        <dbReference type="ARBA" id="ARBA00022448"/>
    </source>
</evidence>
<feature type="compositionally biased region" description="Basic and acidic residues" evidence="14">
    <location>
        <begin position="1"/>
        <end position="12"/>
    </location>
</feature>
<dbReference type="GO" id="GO:0005886">
    <property type="term" value="C:plasma membrane"/>
    <property type="evidence" value="ECO:0007669"/>
    <property type="project" value="UniProtKB-SubCell"/>
</dbReference>
<feature type="transmembrane region" description="Helical" evidence="13">
    <location>
        <begin position="146"/>
        <end position="170"/>
    </location>
</feature>
<dbReference type="OrthoDB" id="9807950at2"/>
<accession>A0A4R1GB14</accession>
<evidence type="ECO:0000256" key="13">
    <source>
        <dbReference type="RuleBase" id="RU364091"/>
    </source>
</evidence>
<comment type="subcellular location">
    <subcellularLocation>
        <location evidence="1">Cell membrane</location>
        <topology evidence="1">Multi-pass membrane protein</topology>
    </subcellularLocation>
</comment>
<evidence type="ECO:0000256" key="8">
    <source>
        <dbReference type="ARBA" id="ARBA00022927"/>
    </source>
</evidence>
<evidence type="ECO:0000256" key="2">
    <source>
        <dbReference type="ARBA" id="ARBA00010690"/>
    </source>
</evidence>
<feature type="region of interest" description="Disordered" evidence="14">
    <location>
        <begin position="1"/>
        <end position="23"/>
    </location>
</feature>
<evidence type="ECO:0000313" key="15">
    <source>
        <dbReference type="EMBL" id="TCK03871.1"/>
    </source>
</evidence>
<gene>
    <name evidence="13" type="primary">flhB</name>
    <name evidence="15" type="ORF">CLV27_1185</name>
</gene>
<keyword evidence="11 13" id="KW-1006">Bacterial flagellum protein export</keyword>